<sequence length="200" mass="20260">MRRSTAAAGVAAGCVLLLPAVASAGAPQPGNPTSMKVTVSGTTVTVTGTCPTEGVEAEASYDIYRGQMPKQLGLMTKKGKVYTRTFTNVAPDYWQAIMVCLDGSNGHAIRRFRVGVPPIPGWDDAAGVAGSTPTKPAPKPTKPKPKPAPQVVVKPQGAPQTGGGPADDDSAVPALVAGGALLLVGAGGAVVLRRRAAARR</sequence>
<reference evidence="5" key="1">
    <citation type="submission" date="2016-10" db="EMBL/GenBank/DDBJ databases">
        <authorList>
            <person name="Varghese N."/>
            <person name="Submissions S."/>
        </authorList>
    </citation>
    <scope>NUCLEOTIDE SEQUENCE [LARGE SCALE GENOMIC DNA]</scope>
    <source>
        <strain evidence="5">DSM 44544</strain>
    </source>
</reference>
<evidence type="ECO:0000256" key="3">
    <source>
        <dbReference type="SAM" id="SignalP"/>
    </source>
</evidence>
<feature type="region of interest" description="Disordered" evidence="1">
    <location>
        <begin position="124"/>
        <end position="171"/>
    </location>
</feature>
<feature type="transmembrane region" description="Helical" evidence="2">
    <location>
        <begin position="171"/>
        <end position="192"/>
    </location>
</feature>
<organism evidence="4 5">
    <name type="scientific">Amycolatopsis tolypomycina</name>
    <dbReference type="NCBI Taxonomy" id="208445"/>
    <lineage>
        <taxon>Bacteria</taxon>
        <taxon>Bacillati</taxon>
        <taxon>Actinomycetota</taxon>
        <taxon>Actinomycetes</taxon>
        <taxon>Pseudonocardiales</taxon>
        <taxon>Pseudonocardiaceae</taxon>
        <taxon>Amycolatopsis</taxon>
    </lineage>
</organism>
<evidence type="ECO:0000313" key="4">
    <source>
        <dbReference type="EMBL" id="SED24074.1"/>
    </source>
</evidence>
<evidence type="ECO:0000256" key="1">
    <source>
        <dbReference type="SAM" id="MobiDB-lite"/>
    </source>
</evidence>
<dbReference type="AlphaFoldDB" id="A0A1H4Z3S2"/>
<keyword evidence="5" id="KW-1185">Reference proteome</keyword>
<name>A0A1H4Z3S2_9PSEU</name>
<accession>A0A1H4Z3S2</accession>
<proteinExistence type="predicted"/>
<feature type="signal peptide" evidence="3">
    <location>
        <begin position="1"/>
        <end position="24"/>
    </location>
</feature>
<keyword evidence="2" id="KW-1133">Transmembrane helix</keyword>
<gene>
    <name evidence="4" type="ORF">SAMN04489727_7039</name>
</gene>
<keyword evidence="2" id="KW-0472">Membrane</keyword>
<dbReference type="OrthoDB" id="3633383at2"/>
<evidence type="ECO:0000313" key="5">
    <source>
        <dbReference type="Proteomes" id="UP000199622"/>
    </source>
</evidence>
<keyword evidence="2" id="KW-0812">Transmembrane</keyword>
<evidence type="ECO:0008006" key="6">
    <source>
        <dbReference type="Google" id="ProtNLM"/>
    </source>
</evidence>
<dbReference type="Proteomes" id="UP000199622">
    <property type="component" value="Unassembled WGS sequence"/>
</dbReference>
<dbReference type="EMBL" id="FNSO01000004">
    <property type="protein sequence ID" value="SED24074.1"/>
    <property type="molecule type" value="Genomic_DNA"/>
</dbReference>
<dbReference type="STRING" id="208445.SAMN04489727_7039"/>
<keyword evidence="3" id="KW-0732">Signal</keyword>
<feature type="chain" id="PRO_5011547603" description="LPXTG-motif cell wall anchor domain-containing protein" evidence="3">
    <location>
        <begin position="25"/>
        <end position="200"/>
    </location>
</feature>
<evidence type="ECO:0000256" key="2">
    <source>
        <dbReference type="SAM" id="Phobius"/>
    </source>
</evidence>
<protein>
    <recommendedName>
        <fullName evidence="6">LPXTG-motif cell wall anchor domain-containing protein</fullName>
    </recommendedName>
</protein>
<feature type="compositionally biased region" description="Low complexity" evidence="1">
    <location>
        <begin position="149"/>
        <end position="159"/>
    </location>
</feature>